<proteinExistence type="predicted"/>
<comment type="caution">
    <text evidence="2">The sequence shown here is derived from an EMBL/GenBank/DDBJ whole genome shotgun (WGS) entry which is preliminary data.</text>
</comment>
<feature type="compositionally biased region" description="Low complexity" evidence="1">
    <location>
        <begin position="89"/>
        <end position="98"/>
    </location>
</feature>
<evidence type="ECO:0008006" key="4">
    <source>
        <dbReference type="Google" id="ProtNLM"/>
    </source>
</evidence>
<reference evidence="2 3" key="1">
    <citation type="journal article" date="2018" name="IMA Fungus">
        <title>IMA Genome-F 9: Draft genome sequence of Annulohypoxylon stygium, Aspergillus mulundensis, Berkeleyomyces basicola (syn. Thielaviopsis basicola), Ceratocystis smalleyi, two Cercospora beticola strains, Coleophoma cylindrospora, Fusarium fracticaudum, Phialophora cf. hyalina, and Morchella septimelata.</title>
        <authorList>
            <person name="Wingfield B.D."/>
            <person name="Bills G.F."/>
            <person name="Dong Y."/>
            <person name="Huang W."/>
            <person name="Nel W.J."/>
            <person name="Swalarsk-Parry B.S."/>
            <person name="Vaghefi N."/>
            <person name="Wilken P.M."/>
            <person name="An Z."/>
            <person name="de Beer Z.W."/>
            <person name="De Vos L."/>
            <person name="Chen L."/>
            <person name="Duong T.A."/>
            <person name="Gao Y."/>
            <person name="Hammerbacher A."/>
            <person name="Kikkert J.R."/>
            <person name="Li Y."/>
            <person name="Li H."/>
            <person name="Li K."/>
            <person name="Li Q."/>
            <person name="Liu X."/>
            <person name="Ma X."/>
            <person name="Naidoo K."/>
            <person name="Pethybridge S.J."/>
            <person name="Sun J."/>
            <person name="Steenkamp E.T."/>
            <person name="van der Nest M.A."/>
            <person name="van Wyk S."/>
            <person name="Wingfield M.J."/>
            <person name="Xiong C."/>
            <person name="Yue Q."/>
            <person name="Zhang X."/>
        </authorList>
    </citation>
    <scope>NUCLEOTIDE SEQUENCE [LARGE SCALE GENOMIC DNA]</scope>
    <source>
        <strain evidence="2 3">BP5796</strain>
    </source>
</reference>
<feature type="region of interest" description="Disordered" evidence="1">
    <location>
        <begin position="1"/>
        <end position="42"/>
    </location>
</feature>
<evidence type="ECO:0000313" key="3">
    <source>
        <dbReference type="Proteomes" id="UP000256328"/>
    </source>
</evidence>
<feature type="region of interest" description="Disordered" evidence="1">
    <location>
        <begin position="89"/>
        <end position="108"/>
    </location>
</feature>
<keyword evidence="3" id="KW-1185">Reference proteome</keyword>
<evidence type="ECO:0000256" key="1">
    <source>
        <dbReference type="SAM" id="MobiDB-lite"/>
    </source>
</evidence>
<dbReference type="PANTHER" id="PTHR42087:SF1">
    <property type="entry name" value="ILP IS AN APOPTOSIS INHIBITOR"/>
    <property type="match status" value="1"/>
</dbReference>
<evidence type="ECO:0000313" key="2">
    <source>
        <dbReference type="EMBL" id="RDW87274.1"/>
    </source>
</evidence>
<sequence>MAFNAQAGPSSQPGPAYPPPSFHQSYATPSNPNPRQKSSGPSFDILEWYPQYQSCHRYFLDHAQHNPPVQALSAFMNILLPYQKHPPVVSASNASPSNTGPTPSLAGGMRHTPPNLFSQPPLSGSGPHAQSVSLIPYIRRLIATGHDKPSVLHGFFGDAWREGVGSLHEIERRNFMFAAKSTSWLNVKAEYDMGPDETCPFVSPLRNVTEEEMQAADSAWSEWLAMQDWMLGPRAPGETFDTGMNDGPRIKREP</sequence>
<name>A0A3D8SM65_9HELO</name>
<feature type="compositionally biased region" description="Polar residues" evidence="1">
    <location>
        <begin position="22"/>
        <end position="41"/>
    </location>
</feature>
<dbReference type="AlphaFoldDB" id="A0A3D8SM65"/>
<protein>
    <recommendedName>
        <fullName evidence="4">Ilp is an apoptosis inhibitor</fullName>
    </recommendedName>
</protein>
<dbReference type="PANTHER" id="PTHR42087">
    <property type="entry name" value="ILP IS AN APOPTOSIS INHIBITOR"/>
    <property type="match status" value="1"/>
</dbReference>
<dbReference type="Proteomes" id="UP000256328">
    <property type="component" value="Unassembled WGS sequence"/>
</dbReference>
<dbReference type="InterPro" id="IPR053267">
    <property type="entry name" value="Verrucosidin_biosynth-assoc"/>
</dbReference>
<organism evidence="2 3">
    <name type="scientific">Coleophoma crateriformis</name>
    <dbReference type="NCBI Taxonomy" id="565419"/>
    <lineage>
        <taxon>Eukaryota</taxon>
        <taxon>Fungi</taxon>
        <taxon>Dikarya</taxon>
        <taxon>Ascomycota</taxon>
        <taxon>Pezizomycotina</taxon>
        <taxon>Leotiomycetes</taxon>
        <taxon>Helotiales</taxon>
        <taxon>Dermateaceae</taxon>
        <taxon>Coleophoma</taxon>
    </lineage>
</organism>
<accession>A0A3D8SM65</accession>
<dbReference type="OrthoDB" id="5335812at2759"/>
<dbReference type="EMBL" id="PDLN01000004">
    <property type="protein sequence ID" value="RDW87274.1"/>
    <property type="molecule type" value="Genomic_DNA"/>
</dbReference>
<gene>
    <name evidence="2" type="ORF">BP5796_02968</name>
</gene>